<keyword evidence="4 5" id="KW-0472">Membrane</keyword>
<dbReference type="GO" id="GO:0022857">
    <property type="term" value="F:transmembrane transporter activity"/>
    <property type="evidence" value="ECO:0007669"/>
    <property type="project" value="InterPro"/>
</dbReference>
<dbReference type="OMA" id="MTWIACA"/>
<evidence type="ECO:0000256" key="5">
    <source>
        <dbReference type="SAM" id="Phobius"/>
    </source>
</evidence>
<evidence type="ECO:0000256" key="1">
    <source>
        <dbReference type="ARBA" id="ARBA00004141"/>
    </source>
</evidence>
<feature type="transmembrane region" description="Helical" evidence="5">
    <location>
        <begin position="506"/>
        <end position="527"/>
    </location>
</feature>
<feature type="transmembrane region" description="Helical" evidence="5">
    <location>
        <begin position="548"/>
        <end position="566"/>
    </location>
</feature>
<feature type="transmembrane region" description="Helical" evidence="5">
    <location>
        <begin position="373"/>
        <end position="397"/>
    </location>
</feature>
<dbReference type="Pfam" id="PF07690">
    <property type="entry name" value="MFS_1"/>
    <property type="match status" value="1"/>
</dbReference>
<evidence type="ECO:0000256" key="4">
    <source>
        <dbReference type="ARBA" id="ARBA00023136"/>
    </source>
</evidence>
<feature type="transmembrane region" description="Helical" evidence="5">
    <location>
        <begin position="97"/>
        <end position="118"/>
    </location>
</feature>
<evidence type="ECO:0000259" key="6">
    <source>
        <dbReference type="PROSITE" id="PS50850"/>
    </source>
</evidence>
<keyword evidence="8" id="KW-1185">Reference proteome</keyword>
<dbReference type="PROSITE" id="PS50850">
    <property type="entry name" value="MFS"/>
    <property type="match status" value="1"/>
</dbReference>
<feature type="transmembrane region" description="Helical" evidence="5">
    <location>
        <begin position="572"/>
        <end position="590"/>
    </location>
</feature>
<feature type="transmembrane region" description="Helical" evidence="5">
    <location>
        <begin position="130"/>
        <end position="150"/>
    </location>
</feature>
<reference evidence="7 8" key="1">
    <citation type="journal article" date="2016" name="Genome Biol. Evol.">
        <title>Divergent and convergent evolution of fungal pathogenicity.</title>
        <authorList>
            <person name="Shang Y."/>
            <person name="Xiao G."/>
            <person name="Zheng P."/>
            <person name="Cen K."/>
            <person name="Zhan S."/>
            <person name="Wang C."/>
        </authorList>
    </citation>
    <scope>NUCLEOTIDE SEQUENCE [LARGE SCALE GENOMIC DNA]</scope>
    <source>
        <strain evidence="7 8">RCEF 4871</strain>
    </source>
</reference>
<feature type="transmembrane region" description="Helical" evidence="5">
    <location>
        <begin position="255"/>
        <end position="275"/>
    </location>
</feature>
<feature type="transmembrane region" description="Helical" evidence="5">
    <location>
        <begin position="473"/>
        <end position="494"/>
    </location>
</feature>
<dbReference type="PANTHER" id="PTHR23502:SF134">
    <property type="entry name" value="MAJOR FACILITATOR SUPERFAMILY (MFS) PROFILE DOMAIN-CONTAINING PROTEIN-RELATED"/>
    <property type="match status" value="1"/>
</dbReference>
<organism evidence="7 8">
    <name type="scientific">Metarhizium rileyi (strain RCEF 4871)</name>
    <name type="common">Nomuraea rileyi</name>
    <dbReference type="NCBI Taxonomy" id="1649241"/>
    <lineage>
        <taxon>Eukaryota</taxon>
        <taxon>Fungi</taxon>
        <taxon>Dikarya</taxon>
        <taxon>Ascomycota</taxon>
        <taxon>Pezizomycotina</taxon>
        <taxon>Sordariomycetes</taxon>
        <taxon>Hypocreomycetidae</taxon>
        <taxon>Hypocreales</taxon>
        <taxon>Clavicipitaceae</taxon>
        <taxon>Metarhizium</taxon>
    </lineage>
</organism>
<evidence type="ECO:0000256" key="2">
    <source>
        <dbReference type="ARBA" id="ARBA00022692"/>
    </source>
</evidence>
<feature type="transmembrane region" description="Helical" evidence="5">
    <location>
        <begin position="221"/>
        <end position="243"/>
    </location>
</feature>
<keyword evidence="3 5" id="KW-1133">Transmembrane helix</keyword>
<keyword evidence="2 5" id="KW-0812">Transmembrane</keyword>
<dbReference type="AlphaFoldDB" id="A0A162I486"/>
<dbReference type="InterPro" id="IPR036259">
    <property type="entry name" value="MFS_trans_sf"/>
</dbReference>
<feature type="domain" description="Major facilitator superfamily (MFS) profile" evidence="6">
    <location>
        <begin position="96"/>
        <end position="592"/>
    </location>
</feature>
<dbReference type="OrthoDB" id="6770063at2759"/>
<protein>
    <submittedName>
        <fullName evidence="7">Major facilitator superfamily domain, general substrate transporter</fullName>
    </submittedName>
</protein>
<comment type="caution">
    <text evidence="7">The sequence shown here is derived from an EMBL/GenBank/DDBJ whole genome shotgun (WGS) entry which is preliminary data.</text>
</comment>
<comment type="subcellular location">
    <subcellularLocation>
        <location evidence="1">Membrane</location>
        <topology evidence="1">Multi-pass membrane protein</topology>
    </subcellularLocation>
</comment>
<accession>A0A162I486</accession>
<dbReference type="SUPFAM" id="SSF103473">
    <property type="entry name" value="MFS general substrate transporter"/>
    <property type="match status" value="1"/>
</dbReference>
<evidence type="ECO:0000313" key="7">
    <source>
        <dbReference type="EMBL" id="OAA52105.1"/>
    </source>
</evidence>
<feature type="transmembrane region" description="Helical" evidence="5">
    <location>
        <begin position="187"/>
        <end position="209"/>
    </location>
</feature>
<dbReference type="Proteomes" id="UP000243498">
    <property type="component" value="Unassembled WGS sequence"/>
</dbReference>
<sequence>MASSIELHNNVDEDVPCCSNSTTERNSISGLDEKQAVLVACLANIDATSPVTYCYLSFDTVLPSVPTSHQVVPPPCPDLKPYMSPLKWSPARKNVSLALSCMATFLTAYAAGCYSPSAGIIAHDLDTTRLVTLVGITTFCAGFALAPMALAPMSEIWGRFPVFIIAGVVFVASQAVCAVMTHIAGLLIARFLVGAGASVFSSVVGGVIADLWDKKERNTPMALFSGSVLAGTGAGPLVGAAFMKRFGQTPTAWKWAFWHQVVLDGVLLILFVGLFKESRASVLLTRKAEKLNQWYDKLESSGIYAFCMPLYTPYLSTSASKARRPTSGDTVLHGCENEPSDRDRYLRVRWIVKEDEQRPPVLQMIAMLVRRPFHLLFTEPVVFSFSLWAAFSWAILYTSFSVVPFLYQNSFSRSSCVYGAIIAAAVVATAMGILQQHLLKHPQWRVHDADFEYSDSKFWAFMRKRFPTDAPEARLYFACVTALLLPAGLFGAFLCPEHHMSGYAEAIGLGFAVWGIYSIYLATFNYLADSYQTYASSALAAQSFCRNMLGGIFPLIVNAMFTNLGLKGAGGMLGGIAMALSIIPWVLLCFGENIRSRSNLAIVSASADDPKFSFFILANGNPSLFK</sequence>
<dbReference type="STRING" id="1081105.A0A162I486"/>
<proteinExistence type="predicted"/>
<dbReference type="Gene3D" id="1.20.1250.20">
    <property type="entry name" value="MFS general substrate transporter like domains"/>
    <property type="match status" value="1"/>
</dbReference>
<dbReference type="EMBL" id="AZHC01000001">
    <property type="protein sequence ID" value="OAA52105.1"/>
    <property type="molecule type" value="Genomic_DNA"/>
</dbReference>
<feature type="transmembrane region" description="Helical" evidence="5">
    <location>
        <begin position="162"/>
        <end position="181"/>
    </location>
</feature>
<dbReference type="PANTHER" id="PTHR23502">
    <property type="entry name" value="MAJOR FACILITATOR SUPERFAMILY"/>
    <property type="match status" value="1"/>
</dbReference>
<feature type="transmembrane region" description="Helical" evidence="5">
    <location>
        <begin position="417"/>
        <end position="434"/>
    </location>
</feature>
<evidence type="ECO:0000256" key="3">
    <source>
        <dbReference type="ARBA" id="ARBA00022989"/>
    </source>
</evidence>
<gene>
    <name evidence="7" type="ORF">NOR_00698</name>
</gene>
<dbReference type="InterPro" id="IPR020846">
    <property type="entry name" value="MFS_dom"/>
</dbReference>
<dbReference type="InterPro" id="IPR011701">
    <property type="entry name" value="MFS"/>
</dbReference>
<evidence type="ECO:0000313" key="8">
    <source>
        <dbReference type="Proteomes" id="UP000243498"/>
    </source>
</evidence>
<dbReference type="GO" id="GO:0005886">
    <property type="term" value="C:plasma membrane"/>
    <property type="evidence" value="ECO:0007669"/>
    <property type="project" value="TreeGrafter"/>
</dbReference>
<name>A0A162I486_METRR</name>